<feature type="non-terminal residue" evidence="1">
    <location>
        <position position="1"/>
    </location>
</feature>
<reference evidence="1 2" key="1">
    <citation type="submission" date="2019-08" db="EMBL/GenBank/DDBJ databases">
        <authorList>
            <person name="Alioto T."/>
            <person name="Alioto T."/>
            <person name="Gomez Garrido J."/>
        </authorList>
    </citation>
    <scope>NUCLEOTIDE SEQUENCE [LARGE SCALE GENOMIC DNA]</scope>
</reference>
<evidence type="ECO:0000313" key="1">
    <source>
        <dbReference type="EMBL" id="VVC33510.1"/>
    </source>
</evidence>
<organism evidence="1 2">
    <name type="scientific">Cinara cedri</name>
    <dbReference type="NCBI Taxonomy" id="506608"/>
    <lineage>
        <taxon>Eukaryota</taxon>
        <taxon>Metazoa</taxon>
        <taxon>Ecdysozoa</taxon>
        <taxon>Arthropoda</taxon>
        <taxon>Hexapoda</taxon>
        <taxon>Insecta</taxon>
        <taxon>Pterygota</taxon>
        <taxon>Neoptera</taxon>
        <taxon>Paraneoptera</taxon>
        <taxon>Hemiptera</taxon>
        <taxon>Sternorrhyncha</taxon>
        <taxon>Aphidomorpha</taxon>
        <taxon>Aphidoidea</taxon>
        <taxon>Aphididae</taxon>
        <taxon>Lachninae</taxon>
        <taxon>Cinara</taxon>
    </lineage>
</organism>
<accession>A0A5E4MMR8</accession>
<dbReference type="EMBL" id="CABPRJ010000970">
    <property type="protein sequence ID" value="VVC33510.1"/>
    <property type="molecule type" value="Genomic_DNA"/>
</dbReference>
<evidence type="ECO:0000313" key="2">
    <source>
        <dbReference type="Proteomes" id="UP000325440"/>
    </source>
</evidence>
<sequence>NIYNRPCNIDKDLVESDIKGNTPCSTEINDISAATTIMKSQIVSEEKNMPESPESIFLTMIDQIENNTVSKIICET</sequence>
<protein>
    <submittedName>
        <fullName evidence="1">Uncharacterized protein</fullName>
    </submittedName>
</protein>
<proteinExistence type="predicted"/>
<gene>
    <name evidence="1" type="ORF">CINCED_3A005651</name>
</gene>
<name>A0A5E4MMR8_9HEMI</name>
<dbReference type="Proteomes" id="UP000325440">
    <property type="component" value="Unassembled WGS sequence"/>
</dbReference>
<dbReference type="AlphaFoldDB" id="A0A5E4MMR8"/>
<keyword evidence="2" id="KW-1185">Reference proteome</keyword>